<dbReference type="InterPro" id="IPR001048">
    <property type="entry name" value="Asp/Glu/Uridylate_kinase"/>
</dbReference>
<keyword evidence="13" id="KW-1185">Reference proteome</keyword>
<evidence type="ECO:0000256" key="9">
    <source>
        <dbReference type="RuleBase" id="RU004249"/>
    </source>
</evidence>
<evidence type="ECO:0000313" key="13">
    <source>
        <dbReference type="Proteomes" id="UP001628220"/>
    </source>
</evidence>
<comment type="similarity">
    <text evidence="2 8">Belongs to the aspartokinase family.</text>
</comment>
<evidence type="ECO:0000256" key="8">
    <source>
        <dbReference type="RuleBase" id="RU003448"/>
    </source>
</evidence>
<dbReference type="NCBIfam" id="TIGR00657">
    <property type="entry name" value="asp_kinases"/>
    <property type="match status" value="1"/>
</dbReference>
<dbReference type="Proteomes" id="UP001628220">
    <property type="component" value="Unassembled WGS sequence"/>
</dbReference>
<comment type="pathway">
    <text evidence="1 9">Amino-acid biosynthesis; L-lysine biosynthesis via DAP pathway; (S)-tetrahydrodipicolinate from L-aspartate: step 1/4.</text>
</comment>
<dbReference type="Gene3D" id="3.40.1160.10">
    <property type="entry name" value="Acetylglutamate kinase-like"/>
    <property type="match status" value="1"/>
</dbReference>
<protein>
    <recommendedName>
        <fullName evidence="8">Aspartokinase</fullName>
        <ecNumber evidence="8">2.7.2.4</ecNumber>
    </recommendedName>
</protein>
<feature type="domain" description="Aspartate/glutamate/uridylate kinase" evidence="10">
    <location>
        <begin position="1"/>
        <end position="277"/>
    </location>
</feature>
<dbReference type="Pfam" id="PF00696">
    <property type="entry name" value="AA_kinase"/>
    <property type="match status" value="1"/>
</dbReference>
<dbReference type="RefSeq" id="WP_411915400.1">
    <property type="nucleotide sequence ID" value="NZ_BAAFSF010000001.1"/>
</dbReference>
<dbReference type="InterPro" id="IPR054352">
    <property type="entry name" value="ACT_Aspartokinase"/>
</dbReference>
<dbReference type="InterPro" id="IPR018042">
    <property type="entry name" value="Aspartate_kinase_CS"/>
</dbReference>
<dbReference type="Gene3D" id="3.30.70.260">
    <property type="match status" value="2"/>
</dbReference>
<feature type="domain" description="Aspartokinase ACT" evidence="11">
    <location>
        <begin position="385"/>
        <end position="442"/>
    </location>
</feature>
<evidence type="ECO:0000256" key="5">
    <source>
        <dbReference type="ARBA" id="ARBA00022777"/>
    </source>
</evidence>
<keyword evidence="3 8" id="KW-0808">Transferase</keyword>
<evidence type="ECO:0000259" key="10">
    <source>
        <dbReference type="Pfam" id="PF00696"/>
    </source>
</evidence>
<organism evidence="12 13">
    <name type="scientific">Porphyromonas miyakawae</name>
    <dbReference type="NCBI Taxonomy" id="3137470"/>
    <lineage>
        <taxon>Bacteria</taxon>
        <taxon>Pseudomonadati</taxon>
        <taxon>Bacteroidota</taxon>
        <taxon>Bacteroidia</taxon>
        <taxon>Bacteroidales</taxon>
        <taxon>Porphyromonadaceae</taxon>
        <taxon>Porphyromonas</taxon>
    </lineage>
</organism>
<evidence type="ECO:0000256" key="4">
    <source>
        <dbReference type="ARBA" id="ARBA00022741"/>
    </source>
</evidence>
<proteinExistence type="inferred from homology"/>
<dbReference type="GO" id="GO:0016301">
    <property type="term" value="F:kinase activity"/>
    <property type="evidence" value="ECO:0007669"/>
    <property type="project" value="UniProtKB-KW"/>
</dbReference>
<keyword evidence="5 8" id="KW-0418">Kinase</keyword>
<gene>
    <name evidence="12" type="ORF">Tsumi_06990</name>
</gene>
<evidence type="ECO:0000256" key="1">
    <source>
        <dbReference type="ARBA" id="ARBA00004766"/>
    </source>
</evidence>
<keyword evidence="6" id="KW-0067">ATP-binding</keyword>
<dbReference type="InterPro" id="IPR036393">
    <property type="entry name" value="AceGlu_kinase-like_sf"/>
</dbReference>
<dbReference type="InterPro" id="IPR045865">
    <property type="entry name" value="ACT-like_dom_sf"/>
</dbReference>
<evidence type="ECO:0000256" key="2">
    <source>
        <dbReference type="ARBA" id="ARBA00010122"/>
    </source>
</evidence>
<dbReference type="InterPro" id="IPR001341">
    <property type="entry name" value="Asp_kinase"/>
</dbReference>
<evidence type="ECO:0000256" key="7">
    <source>
        <dbReference type="ARBA" id="ARBA00047872"/>
    </source>
</evidence>
<name>A0ABQ0E1J3_9PORP</name>
<evidence type="ECO:0000313" key="12">
    <source>
        <dbReference type="EMBL" id="GAB1251595.1"/>
    </source>
</evidence>
<keyword evidence="4" id="KW-0547">Nucleotide-binding</keyword>
<evidence type="ECO:0000256" key="3">
    <source>
        <dbReference type="ARBA" id="ARBA00022679"/>
    </source>
</evidence>
<dbReference type="PANTHER" id="PTHR21499">
    <property type="entry name" value="ASPARTATE KINASE"/>
    <property type="match status" value="1"/>
</dbReference>
<dbReference type="PROSITE" id="PS00324">
    <property type="entry name" value="ASPARTOKINASE"/>
    <property type="match status" value="1"/>
</dbReference>
<dbReference type="InterPro" id="IPR005260">
    <property type="entry name" value="Asp_kin_monofn"/>
</dbReference>
<dbReference type="PIRSF" id="PIRSF000726">
    <property type="entry name" value="Asp_kin"/>
    <property type="match status" value="1"/>
</dbReference>
<keyword evidence="9" id="KW-0028">Amino-acid biosynthesis</keyword>
<comment type="caution">
    <text evidence="12">The sequence shown here is derived from an EMBL/GenBank/DDBJ whole genome shotgun (WGS) entry which is preliminary data.</text>
</comment>
<sequence length="455" mass="50636">MIVLKFGGTSVGSAQRIRSVAHLVSQVPGRKIVVLSAMSGTTDALVHLSDLLTDGKWTEAAEAVELLDRRYKTVIEELFDDEDLKAQARLALRPQFDELRAQTHNESFTKNDEKRILSKGEIMSIQLMLLTLRHYEKVFATHLNSLSFMRINHEGEPEPDYIATHLQPLLSSNPGENTLFLAEGYICVNAFGEIDNLRRGGSDYSATLIGEAADAEEIQIWTDIDGLHNNDPRIVNVTSPVRKLHFSEAAELAHFGAKILHPACIEPARRAGIPIRLLYTLDPEAQGTTISNDTNRDIIKAVSAKDGISIVTISSRPTNVGRPMLGDFLIYIADLLKKHHLKTDYIATMGETFLIALEDSHQIESFVQEAQKETNITLSRNMTIIAIVGDMNWERMGFEARILEALNDVPIRLISYGTSNCSLIIAVSAEDKKRAMIALSDHLFAHINLQSPEIY</sequence>
<comment type="catalytic activity">
    <reaction evidence="7 8">
        <text>L-aspartate + ATP = 4-phospho-L-aspartate + ADP</text>
        <dbReference type="Rhea" id="RHEA:23776"/>
        <dbReference type="ChEBI" id="CHEBI:29991"/>
        <dbReference type="ChEBI" id="CHEBI:30616"/>
        <dbReference type="ChEBI" id="CHEBI:57535"/>
        <dbReference type="ChEBI" id="CHEBI:456216"/>
        <dbReference type="EC" id="2.7.2.4"/>
    </reaction>
</comment>
<reference evidence="12 13" key="1">
    <citation type="journal article" date="2025" name="Int. J. Syst. Evol. Microbiol.">
        <title>Desulfovibrio falkowii sp. nov., Porphyromonas miyakawae sp. nov., Mediterraneibacter flintii sp. nov. and Owariibacterium komagatae gen. nov., sp. nov., isolated from human faeces.</title>
        <authorList>
            <person name="Hamaguchi T."/>
            <person name="Ohara M."/>
            <person name="Hisatomi A."/>
            <person name="Sekiguchi K."/>
            <person name="Takeda J.I."/>
            <person name="Ueyama J."/>
            <person name="Ito M."/>
            <person name="Nishiwaki H."/>
            <person name="Ogi T."/>
            <person name="Hirayama M."/>
            <person name="Ohkuma M."/>
            <person name="Sakamoto M."/>
            <person name="Ohno K."/>
        </authorList>
    </citation>
    <scope>NUCLEOTIDE SEQUENCE [LARGE SCALE GENOMIC DNA]</scope>
    <source>
        <strain evidence="12 13">13CB11C</strain>
    </source>
</reference>
<dbReference type="EMBL" id="BAAFSF010000001">
    <property type="protein sequence ID" value="GAB1251595.1"/>
    <property type="molecule type" value="Genomic_DNA"/>
</dbReference>
<dbReference type="SUPFAM" id="SSF53633">
    <property type="entry name" value="Carbamate kinase-like"/>
    <property type="match status" value="1"/>
</dbReference>
<dbReference type="EC" id="2.7.2.4" evidence="8"/>
<evidence type="ECO:0000259" key="11">
    <source>
        <dbReference type="Pfam" id="PF22468"/>
    </source>
</evidence>
<comment type="pathway">
    <text evidence="9">Amino-acid biosynthesis; L-threonine biosynthesis; L-threonine from L-aspartate: step 1/5.</text>
</comment>
<comment type="pathway">
    <text evidence="9">Amino-acid biosynthesis; L-methionine biosynthesis via de novo pathway; L-homoserine from L-aspartate: step 1/3.</text>
</comment>
<evidence type="ECO:0000256" key="6">
    <source>
        <dbReference type="ARBA" id="ARBA00022840"/>
    </source>
</evidence>
<dbReference type="Pfam" id="PF22468">
    <property type="entry name" value="ACT_9"/>
    <property type="match status" value="1"/>
</dbReference>
<accession>A0ABQ0E1J3</accession>
<dbReference type="PANTHER" id="PTHR21499:SF59">
    <property type="entry name" value="ASPARTOKINASE"/>
    <property type="match status" value="1"/>
</dbReference>
<dbReference type="SUPFAM" id="SSF55021">
    <property type="entry name" value="ACT-like"/>
    <property type="match status" value="1"/>
</dbReference>